<comment type="similarity">
    <text evidence="5">Belongs to the peptidase S8 family.</text>
</comment>
<evidence type="ECO:0000256" key="2">
    <source>
        <dbReference type="ARBA" id="ARBA00022801"/>
    </source>
</evidence>
<dbReference type="PRINTS" id="PR00723">
    <property type="entry name" value="SUBTILISIN"/>
</dbReference>
<feature type="active site" description="Charge relay system" evidence="4 5">
    <location>
        <position position="265"/>
    </location>
</feature>
<keyword evidence="3 5" id="KW-0720">Serine protease</keyword>
<dbReference type="GO" id="GO:0016020">
    <property type="term" value="C:membrane"/>
    <property type="evidence" value="ECO:0007669"/>
    <property type="project" value="TreeGrafter"/>
</dbReference>
<keyword evidence="1 5" id="KW-0645">Protease</keyword>
<dbReference type="Proteomes" id="UP000379480">
    <property type="component" value="Unassembled WGS sequence"/>
</dbReference>
<evidence type="ECO:0000256" key="3">
    <source>
        <dbReference type="ARBA" id="ARBA00022825"/>
    </source>
</evidence>
<feature type="domain" description="Peptidase S8/S53" evidence="6">
    <location>
        <begin position="216"/>
        <end position="529"/>
    </location>
</feature>
<feature type="active site" description="Charge relay system" evidence="4 5">
    <location>
        <position position="470"/>
    </location>
</feature>
<evidence type="ECO:0000256" key="4">
    <source>
        <dbReference type="PIRSR" id="PIRSR615500-1"/>
    </source>
</evidence>
<protein>
    <submittedName>
        <fullName evidence="7">Calcium-dependent protease</fullName>
        <ecNumber evidence="7">3.4.21.-</ecNumber>
    </submittedName>
</protein>
<dbReference type="Gene3D" id="3.40.50.200">
    <property type="entry name" value="Peptidase S8/S53 domain"/>
    <property type="match status" value="1"/>
</dbReference>
<dbReference type="GO" id="GO:0016485">
    <property type="term" value="P:protein processing"/>
    <property type="evidence" value="ECO:0007669"/>
    <property type="project" value="TreeGrafter"/>
</dbReference>
<dbReference type="PANTHER" id="PTHR42884:SF14">
    <property type="entry name" value="NEUROENDOCRINE CONVERTASE 1"/>
    <property type="match status" value="1"/>
</dbReference>
<organism evidence="7 8">
    <name type="scientific">Pseudomonas fluorescens</name>
    <dbReference type="NCBI Taxonomy" id="294"/>
    <lineage>
        <taxon>Bacteria</taxon>
        <taxon>Pseudomonadati</taxon>
        <taxon>Pseudomonadota</taxon>
        <taxon>Gammaproteobacteria</taxon>
        <taxon>Pseudomonadales</taxon>
        <taxon>Pseudomonadaceae</taxon>
        <taxon>Pseudomonas</taxon>
    </lineage>
</organism>
<gene>
    <name evidence="7" type="primary">prcA</name>
    <name evidence="7" type="ORF">PS723_02591</name>
</gene>
<evidence type="ECO:0000256" key="5">
    <source>
        <dbReference type="PROSITE-ProRule" id="PRU01240"/>
    </source>
</evidence>
<dbReference type="GO" id="GO:0004252">
    <property type="term" value="F:serine-type endopeptidase activity"/>
    <property type="evidence" value="ECO:0007669"/>
    <property type="project" value="UniProtKB-UniRule"/>
</dbReference>
<evidence type="ECO:0000256" key="1">
    <source>
        <dbReference type="ARBA" id="ARBA00022670"/>
    </source>
</evidence>
<evidence type="ECO:0000313" key="7">
    <source>
        <dbReference type="EMBL" id="VVO00392.1"/>
    </source>
</evidence>
<dbReference type="InterPro" id="IPR034054">
    <property type="entry name" value="Pep_S8_PrcA"/>
</dbReference>
<dbReference type="PANTHER" id="PTHR42884">
    <property type="entry name" value="PROPROTEIN CONVERTASE SUBTILISIN/KEXIN-RELATED"/>
    <property type="match status" value="1"/>
</dbReference>
<dbReference type="Pfam" id="PF00082">
    <property type="entry name" value="Peptidase_S8"/>
    <property type="match status" value="1"/>
</dbReference>
<dbReference type="EC" id="3.4.21.-" evidence="7"/>
<sequence>MEEIKFGTRHSCSFFLEKSPDLIVVRSHTGKCLESTLHCEDAHEAIGDGQLIMQVADAGVQVFKVPVAVNCLSRRKALLRALPQLRFAGSVLIDPDTQEPVLYTENIFLKFIDQLTPTQCQAILEELGLQIKQHAPYATNAFFVNHKDHGGSGVCSFALDLLERTDVEYCHPEILRQPQRRAIHPNQWHLKRTTVTYQLHIDASANVEAAHALSQGEGVVIAVIDDAFDIDHPEFAGPGKIVAPQNFDRLNAKSGPRPKNQHEQHGTAAAGVACANGQEGASGVAPQARLMPLKLTKPLGARAEADAFFWAADNGADIISCSWGPAEGHWADPTDPRHLKEFPLAASTRLAMQYAATKGRKGKGCVLFFGAGNGNESVDIDGYSSHPMVIAVAACNDQNRRSAYSDFGKAIWCCFPSGDQQHPDPKFKPTTSKPQTRGIRTTSLSGEIADNGTSGVDGSGRYTETFSGTSSACPGAAGVAALVLAANPALTREDVRKILADCCDKIGHPDDGVLGQYDPNGHSHYYGYGRLNAHRAVRLALDKIDTLAT</sequence>
<evidence type="ECO:0000313" key="8">
    <source>
        <dbReference type="Proteomes" id="UP000379480"/>
    </source>
</evidence>
<dbReference type="EMBL" id="CABVHY010000011">
    <property type="protein sequence ID" value="VVO00392.1"/>
    <property type="molecule type" value="Genomic_DNA"/>
</dbReference>
<keyword evidence="2 5" id="KW-0378">Hydrolase</keyword>
<dbReference type="PROSITE" id="PS00138">
    <property type="entry name" value="SUBTILASE_SER"/>
    <property type="match status" value="1"/>
</dbReference>
<dbReference type="SUPFAM" id="SSF52743">
    <property type="entry name" value="Subtilisin-like"/>
    <property type="match status" value="1"/>
</dbReference>
<feature type="active site" description="Charge relay system" evidence="4 5">
    <location>
        <position position="225"/>
    </location>
</feature>
<dbReference type="InterPro" id="IPR023828">
    <property type="entry name" value="Peptidase_S8_Ser-AS"/>
</dbReference>
<accession>A0A5E7CYI9</accession>
<dbReference type="RefSeq" id="WP_150804042.1">
    <property type="nucleotide sequence ID" value="NZ_CABVHY010000011.1"/>
</dbReference>
<dbReference type="InterPro" id="IPR036852">
    <property type="entry name" value="Peptidase_S8/S53_dom_sf"/>
</dbReference>
<name>A0A5E7CYI9_PSEFL</name>
<dbReference type="PROSITE" id="PS51892">
    <property type="entry name" value="SUBTILASE"/>
    <property type="match status" value="1"/>
</dbReference>
<dbReference type="AlphaFoldDB" id="A0A5E7CYI9"/>
<proteinExistence type="inferred from homology"/>
<dbReference type="OrthoDB" id="9790784at2"/>
<dbReference type="CDD" id="cd07498">
    <property type="entry name" value="Peptidases_S8_15"/>
    <property type="match status" value="1"/>
</dbReference>
<dbReference type="InterPro" id="IPR015500">
    <property type="entry name" value="Peptidase_S8_subtilisin-rel"/>
</dbReference>
<reference evidence="7 8" key="1">
    <citation type="submission" date="2019-09" db="EMBL/GenBank/DDBJ databases">
        <authorList>
            <person name="Chandra G."/>
            <person name="Truman W A."/>
        </authorList>
    </citation>
    <scope>NUCLEOTIDE SEQUENCE [LARGE SCALE GENOMIC DNA]</scope>
    <source>
        <strain evidence="7">PS723</strain>
    </source>
</reference>
<dbReference type="InterPro" id="IPR000209">
    <property type="entry name" value="Peptidase_S8/S53_dom"/>
</dbReference>
<evidence type="ECO:0000259" key="6">
    <source>
        <dbReference type="Pfam" id="PF00082"/>
    </source>
</evidence>